<dbReference type="EC" id="3.6.5.3" evidence="10"/>
<name>R2Q165_9ENTE</name>
<dbReference type="NCBIfam" id="TIGR00231">
    <property type="entry name" value="small_GTP"/>
    <property type="match status" value="1"/>
</dbReference>
<evidence type="ECO:0000256" key="2">
    <source>
        <dbReference type="ARBA" id="ARBA00022490"/>
    </source>
</evidence>
<dbReference type="AlphaFoldDB" id="R2Q165"/>
<evidence type="ECO:0000256" key="4">
    <source>
        <dbReference type="ARBA" id="ARBA00022768"/>
    </source>
</evidence>
<dbReference type="InterPro" id="IPR031157">
    <property type="entry name" value="G_TR_CS"/>
</dbReference>
<dbReference type="InterPro" id="IPR000795">
    <property type="entry name" value="T_Tr_GTP-bd_dom"/>
</dbReference>
<dbReference type="STRING" id="57732.RU94_GL001637"/>
<dbReference type="InterPro" id="IPR027417">
    <property type="entry name" value="P-loop_NTPase"/>
</dbReference>
<dbReference type="InterPro" id="IPR009000">
    <property type="entry name" value="Transl_B-barrel_sf"/>
</dbReference>
<dbReference type="Proteomes" id="UP000013777">
    <property type="component" value="Unassembled WGS sequence"/>
</dbReference>
<keyword evidence="5 10" id="KW-0378">Hydrolase</keyword>
<gene>
    <name evidence="10" type="primary">tuf</name>
    <name evidence="12" type="ORF">UAS_00627</name>
</gene>
<accession>R2Q165</accession>
<dbReference type="CDD" id="cd01884">
    <property type="entry name" value="EF_Tu"/>
    <property type="match status" value="1"/>
</dbReference>
<dbReference type="eggNOG" id="COG0050">
    <property type="taxonomic scope" value="Bacteria"/>
</dbReference>
<dbReference type="PROSITE" id="PS51722">
    <property type="entry name" value="G_TR_2"/>
    <property type="match status" value="1"/>
</dbReference>
<dbReference type="EMBL" id="AJAP01000007">
    <property type="protein sequence ID" value="EOH89088.1"/>
    <property type="molecule type" value="Genomic_DNA"/>
</dbReference>
<evidence type="ECO:0000256" key="1">
    <source>
        <dbReference type="ARBA" id="ARBA00007249"/>
    </source>
</evidence>
<keyword evidence="3 10" id="KW-0547">Nucleotide-binding</keyword>
<evidence type="ECO:0000256" key="3">
    <source>
        <dbReference type="ARBA" id="ARBA00022741"/>
    </source>
</evidence>
<keyword evidence="2 10" id="KW-0963">Cytoplasm</keyword>
<dbReference type="InterPro" id="IPR004160">
    <property type="entry name" value="Transl_elong_EFTu/EF1A_C"/>
</dbReference>
<dbReference type="NCBIfam" id="NF009372">
    <property type="entry name" value="PRK12735.1"/>
    <property type="match status" value="1"/>
</dbReference>
<dbReference type="GO" id="GO:0003924">
    <property type="term" value="F:GTPase activity"/>
    <property type="evidence" value="ECO:0007669"/>
    <property type="project" value="UniProtKB-UniRule"/>
</dbReference>
<evidence type="ECO:0000313" key="13">
    <source>
        <dbReference type="Proteomes" id="UP000013777"/>
    </source>
</evidence>
<dbReference type="CDD" id="cd03707">
    <property type="entry name" value="EFTU_III"/>
    <property type="match status" value="1"/>
</dbReference>
<comment type="function">
    <text evidence="10">GTP hydrolase that promotes the GTP-dependent binding of aminoacyl-tRNA to the A-site of ribosomes during protein biosynthesis.</text>
</comment>
<evidence type="ECO:0000259" key="11">
    <source>
        <dbReference type="PROSITE" id="PS51722"/>
    </source>
</evidence>
<dbReference type="PRINTS" id="PR00315">
    <property type="entry name" value="ELONGATNFCT"/>
</dbReference>
<comment type="catalytic activity">
    <reaction evidence="10">
        <text>GTP + H2O = GDP + phosphate + H(+)</text>
        <dbReference type="Rhea" id="RHEA:19669"/>
        <dbReference type="ChEBI" id="CHEBI:15377"/>
        <dbReference type="ChEBI" id="CHEBI:15378"/>
        <dbReference type="ChEBI" id="CHEBI:37565"/>
        <dbReference type="ChEBI" id="CHEBI:43474"/>
        <dbReference type="ChEBI" id="CHEBI:58189"/>
        <dbReference type="EC" id="3.6.5.3"/>
    </reaction>
</comment>
<dbReference type="HAMAP" id="MF_00118_B">
    <property type="entry name" value="EF_Tu_B"/>
    <property type="match status" value="1"/>
</dbReference>
<dbReference type="FunFam" id="2.40.30.10:FF:000001">
    <property type="entry name" value="Elongation factor Tu"/>
    <property type="match status" value="1"/>
</dbReference>
<comment type="subunit">
    <text evidence="10">Monomer.</text>
</comment>
<dbReference type="InterPro" id="IPR050055">
    <property type="entry name" value="EF-Tu_GTPase"/>
</dbReference>
<dbReference type="Gene3D" id="3.40.50.300">
    <property type="entry name" value="P-loop containing nucleotide triphosphate hydrolases"/>
    <property type="match status" value="1"/>
</dbReference>
<dbReference type="Pfam" id="PF03143">
    <property type="entry name" value="GTP_EFTU_D3"/>
    <property type="match status" value="1"/>
</dbReference>
<dbReference type="PROSITE" id="PS00301">
    <property type="entry name" value="G_TR_1"/>
    <property type="match status" value="1"/>
</dbReference>
<feature type="binding site" evidence="10">
    <location>
        <begin position="81"/>
        <end position="85"/>
    </location>
    <ligand>
        <name>GTP</name>
        <dbReference type="ChEBI" id="CHEBI:37565"/>
    </ligand>
</feature>
<dbReference type="PANTHER" id="PTHR43721">
    <property type="entry name" value="ELONGATION FACTOR TU-RELATED"/>
    <property type="match status" value="1"/>
</dbReference>
<feature type="binding site" evidence="10">
    <location>
        <begin position="136"/>
        <end position="139"/>
    </location>
    <ligand>
        <name>GTP</name>
        <dbReference type="ChEBI" id="CHEBI:37565"/>
    </ligand>
</feature>
<dbReference type="GO" id="GO:0005525">
    <property type="term" value="F:GTP binding"/>
    <property type="evidence" value="ECO:0007669"/>
    <property type="project" value="UniProtKB-UniRule"/>
</dbReference>
<dbReference type="HOGENOM" id="CLU_007265_0_0_9"/>
<dbReference type="Gene3D" id="2.40.30.10">
    <property type="entry name" value="Translation factors"/>
    <property type="match status" value="2"/>
</dbReference>
<dbReference type="InterPro" id="IPR033720">
    <property type="entry name" value="EFTU_2"/>
</dbReference>
<dbReference type="GO" id="GO:0000287">
    <property type="term" value="F:magnesium ion binding"/>
    <property type="evidence" value="ECO:0007669"/>
    <property type="project" value="UniProtKB-UniRule"/>
</dbReference>
<sequence>MAKEHYDRSKPHVNIGTIGHVDHGKTTLTAAITTVLAKQGLANAQDYAAIDAAPEERERGITINTAHVEYETKKRHYAHIDAPGHADYVKNMITGAAQMDGAILVVSATDGPMPQTREHILLARQVGVKHIIVFLNKVDLVDDEELLDLVEMEVRELLSEYGFPGDDIPVIKGSALKALEGDPEQEKVIMELMDTVDEYIPTPVRDTDKPFLLPIEDVFTITGRGTVASGRIERGTVKVGEEVEIIGIKPETQKAVVTGLEMFRKTLDFGEAGDNVGVLLRGINRDQVERGQVLAKPGSITPHTKFKGEVYVLTKEEGGRHTPFFNNYRPQFYFHTTDVTGNITLPEGIEMVMPGDNVTIDVELIHPIAIEKGTTFSIREGGRTVGSGIITEIES</sequence>
<evidence type="ECO:0000256" key="8">
    <source>
        <dbReference type="ARBA" id="ARBA00023134"/>
    </source>
</evidence>
<dbReference type="InterPro" id="IPR041709">
    <property type="entry name" value="EF-Tu_GTP-bd"/>
</dbReference>
<comment type="similarity">
    <text evidence="1 10">Belongs to the TRAFAC class translation factor GTPase superfamily. Classic translation factor GTPase family. EF-Tu/EF-1A subfamily.</text>
</comment>
<dbReference type="CDD" id="cd03697">
    <property type="entry name" value="EFTU_II"/>
    <property type="match status" value="1"/>
</dbReference>
<evidence type="ECO:0000256" key="7">
    <source>
        <dbReference type="ARBA" id="ARBA00022917"/>
    </source>
</evidence>
<dbReference type="OrthoDB" id="9804504at2"/>
<dbReference type="SUPFAM" id="SSF52540">
    <property type="entry name" value="P-loop containing nucleoside triphosphate hydrolases"/>
    <property type="match status" value="1"/>
</dbReference>
<dbReference type="RefSeq" id="WP_010753278.1">
    <property type="nucleotide sequence ID" value="NZ_ASVU01000002.1"/>
</dbReference>
<proteinExistence type="inferred from homology"/>
<dbReference type="InterPro" id="IPR005225">
    <property type="entry name" value="Small_GTP-bd"/>
</dbReference>
<keyword evidence="7 10" id="KW-0648">Protein biosynthesis</keyword>
<protein>
    <recommendedName>
        <fullName evidence="9 10">Elongation factor Tu</fullName>
        <shortName evidence="10">EF-Tu</shortName>
        <ecNumber evidence="10">3.6.5.3</ecNumber>
    </recommendedName>
</protein>
<evidence type="ECO:0000256" key="10">
    <source>
        <dbReference type="HAMAP-Rule" id="MF_00118"/>
    </source>
</evidence>
<dbReference type="InterPro" id="IPR004541">
    <property type="entry name" value="Transl_elong_EFTu/EF1A_bac/org"/>
</dbReference>
<feature type="binding site" evidence="10">
    <location>
        <position position="26"/>
    </location>
    <ligand>
        <name>Mg(2+)</name>
        <dbReference type="ChEBI" id="CHEBI:18420"/>
    </ligand>
</feature>
<dbReference type="SUPFAM" id="SSF50465">
    <property type="entry name" value="EF-Tu/eEF-1alpha/eIF2-gamma C-terminal domain"/>
    <property type="match status" value="1"/>
</dbReference>
<organism evidence="12 13">
    <name type="scientific">Enterococcus asini ATCC 700915</name>
    <dbReference type="NCBI Taxonomy" id="1158606"/>
    <lineage>
        <taxon>Bacteria</taxon>
        <taxon>Bacillati</taxon>
        <taxon>Bacillota</taxon>
        <taxon>Bacilli</taxon>
        <taxon>Lactobacillales</taxon>
        <taxon>Enterococcaceae</taxon>
        <taxon>Enterococcus</taxon>
    </lineage>
</organism>
<evidence type="ECO:0000256" key="6">
    <source>
        <dbReference type="ARBA" id="ARBA00022842"/>
    </source>
</evidence>
<dbReference type="InterPro" id="IPR004161">
    <property type="entry name" value="EFTu-like_2"/>
</dbReference>
<evidence type="ECO:0000313" key="12">
    <source>
        <dbReference type="EMBL" id="EOH89088.1"/>
    </source>
</evidence>
<keyword evidence="8 10" id="KW-0342">GTP-binding</keyword>
<comment type="subcellular location">
    <subcellularLocation>
        <location evidence="10">Cytoplasm</location>
    </subcellularLocation>
</comment>
<evidence type="ECO:0000256" key="9">
    <source>
        <dbReference type="ARBA" id="ARBA00029554"/>
    </source>
</evidence>
<keyword evidence="10" id="KW-0479">Metal-binding</keyword>
<reference evidence="12 13" key="1">
    <citation type="submission" date="2013-02" db="EMBL/GenBank/DDBJ databases">
        <title>The Genome Sequence of Enterococcus asini ATCC_700915.</title>
        <authorList>
            <consortium name="The Broad Institute Genome Sequencing Platform"/>
            <consortium name="The Broad Institute Genome Sequencing Center for Infectious Disease"/>
            <person name="Earl A.M."/>
            <person name="Gilmore M.S."/>
            <person name="Lebreton F."/>
            <person name="Walker B."/>
            <person name="Young S.K."/>
            <person name="Zeng Q."/>
            <person name="Gargeya S."/>
            <person name="Fitzgerald M."/>
            <person name="Haas B."/>
            <person name="Abouelleil A."/>
            <person name="Alvarado L."/>
            <person name="Arachchi H.M."/>
            <person name="Berlin A.M."/>
            <person name="Chapman S.B."/>
            <person name="Dewar J."/>
            <person name="Goldberg J."/>
            <person name="Griggs A."/>
            <person name="Gujja S."/>
            <person name="Hansen M."/>
            <person name="Howarth C."/>
            <person name="Imamovic A."/>
            <person name="Larimer J."/>
            <person name="McCowan C."/>
            <person name="Murphy C."/>
            <person name="Neiman D."/>
            <person name="Pearson M."/>
            <person name="Priest M."/>
            <person name="Roberts A."/>
            <person name="Saif S."/>
            <person name="Shea T."/>
            <person name="Sisk P."/>
            <person name="Sykes S."/>
            <person name="Wortman J."/>
            <person name="Nusbaum C."/>
            <person name="Birren B."/>
        </authorList>
    </citation>
    <scope>NUCLEOTIDE SEQUENCE [LARGE SCALE GENOMIC DNA]</scope>
    <source>
        <strain evidence="12 13">ATCC 700915</strain>
    </source>
</reference>
<dbReference type="Pfam" id="PF03144">
    <property type="entry name" value="GTP_EFTU_D2"/>
    <property type="match status" value="1"/>
</dbReference>
<dbReference type="GO" id="GO:0003746">
    <property type="term" value="F:translation elongation factor activity"/>
    <property type="evidence" value="ECO:0007669"/>
    <property type="project" value="UniProtKB-UniRule"/>
</dbReference>
<feature type="domain" description="Tr-type G" evidence="11">
    <location>
        <begin position="10"/>
        <end position="204"/>
    </location>
</feature>
<dbReference type="PANTHER" id="PTHR43721:SF22">
    <property type="entry name" value="ELONGATION FACTOR TU, MITOCHONDRIAL"/>
    <property type="match status" value="1"/>
</dbReference>
<keyword evidence="4 10" id="KW-0251">Elongation factor</keyword>
<dbReference type="InterPro" id="IPR009001">
    <property type="entry name" value="Transl_elong_EF1A/Init_IF2_C"/>
</dbReference>
<dbReference type="NCBIfam" id="NF000766">
    <property type="entry name" value="PRK00049.1"/>
    <property type="match status" value="1"/>
</dbReference>
<keyword evidence="6 10" id="KW-0460">Magnesium</keyword>
<dbReference type="SUPFAM" id="SSF50447">
    <property type="entry name" value="Translation proteins"/>
    <property type="match status" value="1"/>
</dbReference>
<feature type="binding site" evidence="10">
    <location>
        <begin position="19"/>
        <end position="26"/>
    </location>
    <ligand>
        <name>GTP</name>
        <dbReference type="ChEBI" id="CHEBI:37565"/>
    </ligand>
</feature>
<dbReference type="Pfam" id="PF00009">
    <property type="entry name" value="GTP_EFTU"/>
    <property type="match status" value="1"/>
</dbReference>
<dbReference type="GeneID" id="78365671"/>
<dbReference type="NCBIfam" id="NF009373">
    <property type="entry name" value="PRK12736.1"/>
    <property type="match status" value="1"/>
</dbReference>
<comment type="caution">
    <text evidence="12">The sequence shown here is derived from an EMBL/GenBank/DDBJ whole genome shotgun (WGS) entry which is preliminary data.</text>
</comment>
<evidence type="ECO:0000256" key="5">
    <source>
        <dbReference type="ARBA" id="ARBA00022801"/>
    </source>
</evidence>
<dbReference type="GO" id="GO:0005829">
    <property type="term" value="C:cytosol"/>
    <property type="evidence" value="ECO:0007669"/>
    <property type="project" value="TreeGrafter"/>
</dbReference>
<dbReference type="FunFam" id="3.40.50.300:FF:000003">
    <property type="entry name" value="Elongation factor Tu"/>
    <property type="match status" value="1"/>
</dbReference>
<dbReference type="PATRIC" id="fig|1158606.3.peg.586"/>
<dbReference type="NCBIfam" id="TIGR00485">
    <property type="entry name" value="EF-Tu"/>
    <property type="match status" value="1"/>
</dbReference>
<keyword evidence="13" id="KW-1185">Reference proteome</keyword>